<dbReference type="AlphaFoldDB" id="A0A828YX73"/>
<gene>
    <name evidence="1" type="ORF">LEP1GSC036_2261</name>
</gene>
<name>A0A828YX73_9LEPT</name>
<sequence>MKKITLNVPDEKFSFLIELLGYLDFVEVVEPKSPATMKDFQGILSKESAELLQEKVKKEREEWN</sequence>
<evidence type="ECO:0000313" key="1">
    <source>
        <dbReference type="EMBL" id="EKR62704.1"/>
    </source>
</evidence>
<organism evidence="1 2">
    <name type="scientific">Leptospira weilii str. 2006001853</name>
    <dbReference type="NCBI Taxonomy" id="1001589"/>
    <lineage>
        <taxon>Bacteria</taxon>
        <taxon>Pseudomonadati</taxon>
        <taxon>Spirochaetota</taxon>
        <taxon>Spirochaetia</taxon>
        <taxon>Leptospirales</taxon>
        <taxon>Leptospiraceae</taxon>
        <taxon>Leptospira</taxon>
    </lineage>
</organism>
<dbReference type="Proteomes" id="UP000001338">
    <property type="component" value="Unassembled WGS sequence"/>
</dbReference>
<reference evidence="1 2" key="1">
    <citation type="submission" date="2012-10" db="EMBL/GenBank/DDBJ databases">
        <authorList>
            <person name="Harkins D.M."/>
            <person name="Durkin A.S."/>
            <person name="Brinkac L.M."/>
            <person name="Haft D.H."/>
            <person name="Selengut J.D."/>
            <person name="Sanka R."/>
            <person name="DePew J."/>
            <person name="Purushe J."/>
            <person name="Whelen A.C."/>
            <person name="Vinetz J.M."/>
            <person name="Sutton G.G."/>
            <person name="Nierman W.C."/>
            <person name="Fouts D.E."/>
        </authorList>
    </citation>
    <scope>NUCLEOTIDE SEQUENCE [LARGE SCALE GENOMIC DNA]</scope>
    <source>
        <strain evidence="1 2">2006001853</strain>
    </source>
</reference>
<accession>A0A828YX73</accession>
<proteinExistence type="predicted"/>
<comment type="caution">
    <text evidence="1">The sequence shown here is derived from an EMBL/GenBank/DDBJ whole genome shotgun (WGS) entry which is preliminary data.</text>
</comment>
<evidence type="ECO:0000313" key="2">
    <source>
        <dbReference type="Proteomes" id="UP000001338"/>
    </source>
</evidence>
<protein>
    <submittedName>
        <fullName evidence="1">Uncharacterized protein</fullName>
    </submittedName>
</protein>
<dbReference type="EMBL" id="AFLV02000077">
    <property type="protein sequence ID" value="EKR62704.1"/>
    <property type="molecule type" value="Genomic_DNA"/>
</dbReference>
<dbReference type="RefSeq" id="WP_004500566.1">
    <property type="nucleotide sequence ID" value="NZ_AFLV02000077.1"/>
</dbReference>